<accession>A0A382F8J5</accession>
<sequence>MRIHLKCSSADLIAMATVDDNRWHEFDLTLITPYNWRQKLNF</sequence>
<dbReference type="AlphaFoldDB" id="A0A382F8J5"/>
<reference evidence="1" key="1">
    <citation type="submission" date="2018-05" db="EMBL/GenBank/DDBJ databases">
        <authorList>
            <person name="Lanie J.A."/>
            <person name="Ng W.-L."/>
            <person name="Kazmierczak K.M."/>
            <person name="Andrzejewski T.M."/>
            <person name="Davidsen T.M."/>
            <person name="Wayne K.J."/>
            <person name="Tettelin H."/>
            <person name="Glass J.I."/>
            <person name="Rusch D."/>
            <person name="Podicherti R."/>
            <person name="Tsui H.-C.T."/>
            <person name="Winkler M.E."/>
        </authorList>
    </citation>
    <scope>NUCLEOTIDE SEQUENCE</scope>
</reference>
<dbReference type="EMBL" id="UINC01048618">
    <property type="protein sequence ID" value="SVB59366.1"/>
    <property type="molecule type" value="Genomic_DNA"/>
</dbReference>
<name>A0A382F8J5_9ZZZZ</name>
<proteinExistence type="predicted"/>
<organism evidence="1">
    <name type="scientific">marine metagenome</name>
    <dbReference type="NCBI Taxonomy" id="408172"/>
    <lineage>
        <taxon>unclassified sequences</taxon>
        <taxon>metagenomes</taxon>
        <taxon>ecological metagenomes</taxon>
    </lineage>
</organism>
<evidence type="ECO:0000313" key="1">
    <source>
        <dbReference type="EMBL" id="SVB59366.1"/>
    </source>
</evidence>
<gene>
    <name evidence="1" type="ORF">METZ01_LOCUS212220</name>
</gene>
<protein>
    <submittedName>
        <fullName evidence="1">Uncharacterized protein</fullName>
    </submittedName>
</protein>